<dbReference type="EMBL" id="JABFDY010000008">
    <property type="protein sequence ID" value="KAF7704453.1"/>
    <property type="molecule type" value="Genomic_DNA"/>
</dbReference>
<dbReference type="Proteomes" id="UP000606274">
    <property type="component" value="Unassembled WGS sequence"/>
</dbReference>
<dbReference type="PANTHER" id="PTHR15541">
    <property type="entry name" value="GRANULYSIN RELATED"/>
    <property type="match status" value="1"/>
</dbReference>
<dbReference type="SUPFAM" id="SSF47862">
    <property type="entry name" value="Saposin"/>
    <property type="match status" value="1"/>
</dbReference>
<dbReference type="OrthoDB" id="69496at2759"/>
<dbReference type="InterPro" id="IPR038847">
    <property type="entry name" value="Granulysin-like"/>
</dbReference>
<feature type="chain" id="PRO_5035857097" description="Saposin B-type domain-containing protein" evidence="2">
    <location>
        <begin position="18"/>
        <end position="150"/>
    </location>
</feature>
<evidence type="ECO:0000313" key="4">
    <source>
        <dbReference type="EMBL" id="KAF7704453.1"/>
    </source>
</evidence>
<dbReference type="GO" id="GO:0042742">
    <property type="term" value="P:defense response to bacterium"/>
    <property type="evidence" value="ECO:0007669"/>
    <property type="project" value="InterPro"/>
</dbReference>
<organism evidence="4 5">
    <name type="scientific">Silurus meridionalis</name>
    <name type="common">Southern catfish</name>
    <name type="synonym">Silurus soldatovi meridionalis</name>
    <dbReference type="NCBI Taxonomy" id="175797"/>
    <lineage>
        <taxon>Eukaryota</taxon>
        <taxon>Metazoa</taxon>
        <taxon>Chordata</taxon>
        <taxon>Craniata</taxon>
        <taxon>Vertebrata</taxon>
        <taxon>Euteleostomi</taxon>
        <taxon>Actinopterygii</taxon>
        <taxon>Neopterygii</taxon>
        <taxon>Teleostei</taxon>
        <taxon>Ostariophysi</taxon>
        <taxon>Siluriformes</taxon>
        <taxon>Siluridae</taxon>
        <taxon>Silurus</taxon>
    </lineage>
</organism>
<feature type="domain" description="Saposin B-type" evidence="3">
    <location>
        <begin position="52"/>
        <end position="132"/>
    </location>
</feature>
<dbReference type="Gene3D" id="1.10.225.10">
    <property type="entry name" value="Saposin-like"/>
    <property type="match status" value="1"/>
</dbReference>
<gene>
    <name evidence="4" type="ORF">HF521_021525</name>
</gene>
<dbReference type="InterPro" id="IPR011001">
    <property type="entry name" value="Saposin-like"/>
</dbReference>
<dbReference type="PANTHER" id="PTHR15541:SF2">
    <property type="entry name" value="GRANULYSIN"/>
    <property type="match status" value="1"/>
</dbReference>
<proteinExistence type="predicted"/>
<evidence type="ECO:0000256" key="1">
    <source>
        <dbReference type="ARBA" id="ARBA00023157"/>
    </source>
</evidence>
<comment type="caution">
    <text evidence="4">The sequence shown here is derived from an EMBL/GenBank/DDBJ whole genome shotgun (WGS) entry which is preliminary data.</text>
</comment>
<dbReference type="Pfam" id="PF03489">
    <property type="entry name" value="SapB_2"/>
    <property type="match status" value="1"/>
</dbReference>
<keyword evidence="1" id="KW-1015">Disulfide bond</keyword>
<keyword evidence="2" id="KW-0732">Signal</keyword>
<dbReference type="AlphaFoldDB" id="A0A8T0BE87"/>
<protein>
    <recommendedName>
        <fullName evidence="3">Saposin B-type domain-containing protein</fullName>
    </recommendedName>
</protein>
<keyword evidence="5" id="KW-1185">Reference proteome</keyword>
<accession>A0A8T0BE87</accession>
<dbReference type="InterPro" id="IPR008138">
    <property type="entry name" value="SapB_2"/>
</dbReference>
<dbReference type="InterPro" id="IPR008139">
    <property type="entry name" value="SaposinB_dom"/>
</dbReference>
<evidence type="ECO:0000259" key="3">
    <source>
        <dbReference type="PROSITE" id="PS50015"/>
    </source>
</evidence>
<dbReference type="PROSITE" id="PS50015">
    <property type="entry name" value="SAP_B"/>
    <property type="match status" value="1"/>
</dbReference>
<sequence>MICKFLVASFIIGSACAMHLEYLKVDSAEELFDETLDSVDSNEDLPMPEGQLPGMCWACTWAMKKLKAEISGKANADMVKAKVSKVCNSIGFLRSLCKRMINKYMDVLVEELSTTDDPGTICSNIGICKNYKSVGMLEFIQAFAPNYKKI</sequence>
<evidence type="ECO:0000256" key="2">
    <source>
        <dbReference type="SAM" id="SignalP"/>
    </source>
</evidence>
<name>A0A8T0BE87_SILME</name>
<feature type="signal peptide" evidence="2">
    <location>
        <begin position="1"/>
        <end position="17"/>
    </location>
</feature>
<evidence type="ECO:0000313" key="5">
    <source>
        <dbReference type="Proteomes" id="UP000606274"/>
    </source>
</evidence>
<reference evidence="4" key="1">
    <citation type="submission" date="2020-08" db="EMBL/GenBank/DDBJ databases">
        <title>Chromosome-level assembly of Southern catfish (Silurus meridionalis) provides insights into visual adaptation to the nocturnal and benthic lifestyles.</title>
        <authorList>
            <person name="Zhang Y."/>
            <person name="Wang D."/>
            <person name="Peng Z."/>
        </authorList>
    </citation>
    <scope>NUCLEOTIDE SEQUENCE</scope>
    <source>
        <strain evidence="4">SWU-2019-XX</strain>
        <tissue evidence="4">Muscle</tissue>
    </source>
</reference>
<dbReference type="PROSITE" id="PS51257">
    <property type="entry name" value="PROKAR_LIPOPROTEIN"/>
    <property type="match status" value="1"/>
</dbReference>
<dbReference type="SMART" id="SM00741">
    <property type="entry name" value="SapB"/>
    <property type="match status" value="1"/>
</dbReference>